<dbReference type="SMART" id="SM00220">
    <property type="entry name" value="S_TKc"/>
    <property type="match status" value="1"/>
</dbReference>
<feature type="region of interest" description="Disordered" evidence="1">
    <location>
        <begin position="943"/>
        <end position="963"/>
    </location>
</feature>
<dbReference type="PANTHER" id="PTHR37542">
    <property type="entry name" value="HELO DOMAIN-CONTAINING PROTEIN-RELATED"/>
    <property type="match status" value="1"/>
</dbReference>
<dbReference type="GO" id="GO:0005524">
    <property type="term" value="F:ATP binding"/>
    <property type="evidence" value="ECO:0007669"/>
    <property type="project" value="InterPro"/>
</dbReference>
<dbReference type="InterPro" id="IPR011009">
    <property type="entry name" value="Kinase-like_dom_sf"/>
</dbReference>
<dbReference type="OrthoDB" id="4062651at2759"/>
<evidence type="ECO:0000313" key="3">
    <source>
        <dbReference type="EMBL" id="PMD27049.1"/>
    </source>
</evidence>
<dbReference type="PROSITE" id="PS50011">
    <property type="entry name" value="PROTEIN_KINASE_DOM"/>
    <property type="match status" value="2"/>
</dbReference>
<keyword evidence="3" id="KW-0418">Kinase</keyword>
<name>A0A2J6QLC5_9HELO</name>
<feature type="compositionally biased region" description="Basic and acidic residues" evidence="1">
    <location>
        <begin position="954"/>
        <end position="963"/>
    </location>
</feature>
<dbReference type="STRING" id="1745343.A0A2J6QLC5"/>
<feature type="domain" description="Protein kinase" evidence="2">
    <location>
        <begin position="627"/>
        <end position="916"/>
    </location>
</feature>
<evidence type="ECO:0000256" key="1">
    <source>
        <dbReference type="SAM" id="MobiDB-lite"/>
    </source>
</evidence>
<dbReference type="GO" id="GO:0004672">
    <property type="term" value="F:protein kinase activity"/>
    <property type="evidence" value="ECO:0007669"/>
    <property type="project" value="InterPro"/>
</dbReference>
<keyword evidence="3" id="KW-0808">Transferase</keyword>
<evidence type="ECO:0000259" key="2">
    <source>
        <dbReference type="PROSITE" id="PS50011"/>
    </source>
</evidence>
<organism evidence="3 4">
    <name type="scientific">Hyaloscypha hepaticicola</name>
    <dbReference type="NCBI Taxonomy" id="2082293"/>
    <lineage>
        <taxon>Eukaryota</taxon>
        <taxon>Fungi</taxon>
        <taxon>Dikarya</taxon>
        <taxon>Ascomycota</taxon>
        <taxon>Pezizomycotina</taxon>
        <taxon>Leotiomycetes</taxon>
        <taxon>Helotiales</taxon>
        <taxon>Hyaloscyphaceae</taxon>
        <taxon>Hyaloscypha</taxon>
    </lineage>
</organism>
<dbReference type="CDD" id="cd00180">
    <property type="entry name" value="PKc"/>
    <property type="match status" value="1"/>
</dbReference>
<dbReference type="Gene3D" id="1.10.510.10">
    <property type="entry name" value="Transferase(Phosphotransferase) domain 1"/>
    <property type="match status" value="2"/>
</dbReference>
<dbReference type="InterPro" id="IPR000719">
    <property type="entry name" value="Prot_kinase_dom"/>
</dbReference>
<dbReference type="Gene3D" id="3.30.200.20">
    <property type="entry name" value="Phosphorylase Kinase, domain 1"/>
    <property type="match status" value="1"/>
</dbReference>
<dbReference type="EMBL" id="KZ613466">
    <property type="protein sequence ID" value="PMD27049.1"/>
    <property type="molecule type" value="Genomic_DNA"/>
</dbReference>
<keyword evidence="4" id="KW-1185">Reference proteome</keyword>
<reference evidence="3 4" key="1">
    <citation type="submission" date="2016-05" db="EMBL/GenBank/DDBJ databases">
        <title>A degradative enzymes factory behind the ericoid mycorrhizal symbiosis.</title>
        <authorList>
            <consortium name="DOE Joint Genome Institute"/>
            <person name="Martino E."/>
            <person name="Morin E."/>
            <person name="Grelet G."/>
            <person name="Kuo A."/>
            <person name="Kohler A."/>
            <person name="Daghino S."/>
            <person name="Barry K."/>
            <person name="Choi C."/>
            <person name="Cichocki N."/>
            <person name="Clum A."/>
            <person name="Copeland A."/>
            <person name="Hainaut M."/>
            <person name="Haridas S."/>
            <person name="Labutti K."/>
            <person name="Lindquist E."/>
            <person name="Lipzen A."/>
            <person name="Khouja H.-R."/>
            <person name="Murat C."/>
            <person name="Ohm R."/>
            <person name="Olson A."/>
            <person name="Spatafora J."/>
            <person name="Veneault-Fourrey C."/>
            <person name="Henrissat B."/>
            <person name="Grigoriev I."/>
            <person name="Martin F."/>
            <person name="Perotto S."/>
        </authorList>
    </citation>
    <scope>NUCLEOTIDE SEQUENCE [LARGE SCALE GENOMIC DNA]</scope>
    <source>
        <strain evidence="3 4">UAMH 7357</strain>
    </source>
</reference>
<proteinExistence type="predicted"/>
<dbReference type="AlphaFoldDB" id="A0A2J6QLC5"/>
<accession>A0A2J6QLC5</accession>
<protein>
    <submittedName>
        <fullName evidence="3">Kinase-like protein</fullName>
    </submittedName>
</protein>
<dbReference type="Pfam" id="PF00069">
    <property type="entry name" value="Pkinase"/>
    <property type="match status" value="1"/>
</dbReference>
<gene>
    <name evidence="3" type="ORF">NA56DRAFT_640832</name>
</gene>
<evidence type="ECO:0000313" key="4">
    <source>
        <dbReference type="Proteomes" id="UP000235672"/>
    </source>
</evidence>
<dbReference type="SUPFAM" id="SSF56112">
    <property type="entry name" value="Protein kinase-like (PK-like)"/>
    <property type="match status" value="2"/>
</dbReference>
<feature type="domain" description="Protein kinase" evidence="2">
    <location>
        <begin position="145"/>
        <end position="453"/>
    </location>
</feature>
<feature type="compositionally biased region" description="Polar residues" evidence="1">
    <location>
        <begin position="943"/>
        <end position="953"/>
    </location>
</feature>
<sequence>MANLLSDQLTKSFSVNWKGEKFISFRQLDSLLSEATVTHIVQQTSIPPYERKDAQRAILPGGKRVFATLCSIQRPHLLMDFIAQDGFLGSHSQLDFQLPFEEEVLKKIIPDDYRAFYDTQWTFCSPLFEPNLSHRKLDKRCILPFLKFCERGQGAFGKAFEIELPGLHQKFADSITDTVKLVVKQFQPSVHMTEKSKHELRMLSLLRHVNHPHIVRFHAAYTLDCIPHFIFDAADYDLLHLLSDCRPDTFTDQVIFHEIYGIASAIDALHNYFSDELNLHLIGCHYDLKPDNILVRGTQFLLSDFGLSRMKTAAEGSGSYFKGGLADYLAPECQDLQGTLDKNRIRRPSDIWSFGCILAELATWMRQGPTGVNNFVAKREMTFQGVLTVHQFHAGNEPSEAVSEWLNGFQDSAVGLYWRGLVKVIQDMLSFAAADRPKSNEVMIRLFQLHTRIVYEELNNLLSIIATRLGLWIIVEQRRFEAWAWCGLESLGSDLHLGANSDTALRAKLYGTHDILQCLKADLLQLNASDDEELASVTFSYQHAIRTHTGKLWGMHSISTLKRMTERTEELLLTHHSEILSSIEDSEEKESALLESALLKVTMKQVSTALEDSSRRKKKMNMDRNFLKVTGNLQGKQTGHLSKFDNQKTVVVIEYLEYADHWIDRSEELVERVNGLACELSDLKASGSLPVLKCEGFCHIPERQAFQLIFSVPDEAQANLKPVTLVDIIKKTGPRNVRPSLDEVFLLAWILTNTIFTFHQAGWYHKSIASGNVLFFPRDPNYPTESVTSPYLTGFNYSRQDGRGAFTVGPSPDPKAKDYQHPEYQDHAKFQRRFDYYSLGVILLELGRWKPLEHMIRGKSSQSPTQIRNLLLENELPQVASQMGQLYRDAVWECLKESSNEIEDDPEVLERFRERVRQPMEQCLALLQEKDVQQINVLVPTKTSKVAKSPETTHTQEGRKAKE</sequence>
<dbReference type="Proteomes" id="UP000235672">
    <property type="component" value="Unassembled WGS sequence"/>
</dbReference>
<dbReference type="PANTHER" id="PTHR37542:SF3">
    <property type="entry name" value="PRION-INHIBITION AND PROPAGATION HELO DOMAIN-CONTAINING PROTEIN"/>
    <property type="match status" value="1"/>
</dbReference>